<dbReference type="Proteomes" id="UP000189703">
    <property type="component" value="Unplaced"/>
</dbReference>
<name>A0A1U7ZVG1_NELNU</name>
<evidence type="ECO:0000313" key="1">
    <source>
        <dbReference type="Proteomes" id="UP000189703"/>
    </source>
</evidence>
<dbReference type="AlphaFoldDB" id="A0A1U7ZVG1"/>
<dbReference type="KEGG" id="nnu:104594404"/>
<dbReference type="InParanoid" id="A0A1U7ZVG1"/>
<dbReference type="GeneID" id="104594404"/>
<proteinExistence type="predicted"/>
<dbReference type="OrthoDB" id="691424at2759"/>
<evidence type="ECO:0000313" key="2">
    <source>
        <dbReference type="RefSeq" id="XP_010252995.1"/>
    </source>
</evidence>
<accession>A0A1U7ZVG1</accession>
<keyword evidence="1" id="KW-1185">Reference proteome</keyword>
<gene>
    <name evidence="2" type="primary">LOC104594404</name>
</gene>
<reference evidence="2" key="1">
    <citation type="submission" date="2025-08" db="UniProtKB">
        <authorList>
            <consortium name="RefSeq"/>
        </authorList>
    </citation>
    <scope>IDENTIFICATION</scope>
</reference>
<dbReference type="RefSeq" id="XP_010252995.1">
    <property type="nucleotide sequence ID" value="XM_010254693.1"/>
</dbReference>
<organism evidence="1 2">
    <name type="scientific">Nelumbo nucifera</name>
    <name type="common">Sacred lotus</name>
    <dbReference type="NCBI Taxonomy" id="4432"/>
    <lineage>
        <taxon>Eukaryota</taxon>
        <taxon>Viridiplantae</taxon>
        <taxon>Streptophyta</taxon>
        <taxon>Embryophyta</taxon>
        <taxon>Tracheophyta</taxon>
        <taxon>Spermatophyta</taxon>
        <taxon>Magnoliopsida</taxon>
        <taxon>Proteales</taxon>
        <taxon>Nelumbonaceae</taxon>
        <taxon>Nelumbo</taxon>
    </lineage>
</organism>
<protein>
    <submittedName>
        <fullName evidence="2">Uncharacterized protein LOC104594404</fullName>
    </submittedName>
</protein>
<sequence>MRTPAIDPSIGRLNVRISVPRLTFFTNLAFTVPENGEQQLKRVCRETAVKPVVKSRLKRLFQWQKFPSVLRFSSTEKPVLGEQQYNKDATNNNNNNNDWELSSMCLAKMVQNFIEENNEKHSSTAKCGRNRCNCHNGNCKDSSEMNSTCASVSVNRCRQLPVAMPANFSRAWFLVRALPGETS</sequence>